<dbReference type="FunFam" id="1.10.400.10:FF:000001">
    <property type="entry name" value="Guanine nucleotide-binding protein G(I) subunit alpha"/>
    <property type="match status" value="1"/>
</dbReference>
<keyword evidence="6" id="KW-0963">Cytoplasm</keyword>
<keyword evidence="9 23" id="KW-0479">Metal-binding</keyword>
<dbReference type="GO" id="GO:0005737">
    <property type="term" value="C:cytoplasm"/>
    <property type="evidence" value="ECO:0007669"/>
    <property type="project" value="TreeGrafter"/>
</dbReference>
<dbReference type="PRINTS" id="PR00441">
    <property type="entry name" value="GPROTEINAI"/>
</dbReference>
<dbReference type="GO" id="GO:0005813">
    <property type="term" value="C:centrosome"/>
    <property type="evidence" value="ECO:0007669"/>
    <property type="project" value="UniProtKB-SubCell"/>
</dbReference>
<evidence type="ECO:0000256" key="10">
    <source>
        <dbReference type="ARBA" id="ARBA00022741"/>
    </source>
</evidence>
<feature type="binding site" evidence="22">
    <location>
        <begin position="124"/>
        <end position="129"/>
    </location>
    <ligand>
        <name>GTP</name>
        <dbReference type="ChEBI" id="CHEBI:37565"/>
    </ligand>
</feature>
<feature type="compositionally biased region" description="Pro residues" evidence="24">
    <location>
        <begin position="1"/>
        <end position="11"/>
    </location>
</feature>
<keyword evidence="17" id="KW-0449">Lipoprotein</keyword>
<keyword evidence="8" id="KW-0519">Myristate</keyword>
<feature type="compositionally biased region" description="Basic and acidic residues" evidence="24">
    <location>
        <begin position="35"/>
        <end position="58"/>
    </location>
</feature>
<dbReference type="SMART" id="SM00275">
    <property type="entry name" value="G_alpha"/>
    <property type="match status" value="1"/>
</dbReference>
<evidence type="ECO:0000256" key="22">
    <source>
        <dbReference type="PIRSR" id="PIRSR601019-1"/>
    </source>
</evidence>
<keyword evidence="18" id="KW-0131">Cell cycle</keyword>
<dbReference type="GO" id="GO:0007193">
    <property type="term" value="P:adenylate cyclase-inhibiting G protein-coupled receptor signaling pathway"/>
    <property type="evidence" value="ECO:0007669"/>
    <property type="project" value="TreeGrafter"/>
</dbReference>
<dbReference type="GO" id="GO:0003924">
    <property type="term" value="F:GTPase activity"/>
    <property type="evidence" value="ECO:0007669"/>
    <property type="project" value="InterPro"/>
</dbReference>
<evidence type="ECO:0000256" key="21">
    <source>
        <dbReference type="ARBA" id="ARBA00042569"/>
    </source>
</evidence>
<dbReference type="SUPFAM" id="SSF52540">
    <property type="entry name" value="P-loop containing nucleoside triphosphate hydrolases"/>
    <property type="match status" value="1"/>
</dbReference>
<evidence type="ECO:0000313" key="25">
    <source>
        <dbReference type="Ensembl" id="ENSBGRP00000038145.1"/>
    </source>
</evidence>
<keyword evidence="10 22" id="KW-0547">Nucleotide-binding</keyword>
<feature type="binding site" evidence="22">
    <location>
        <begin position="257"/>
        <end position="263"/>
    </location>
    <ligand>
        <name>GTP</name>
        <dbReference type="ChEBI" id="CHEBI:37565"/>
    </ligand>
</feature>
<dbReference type="GO" id="GO:0046872">
    <property type="term" value="F:metal ion binding"/>
    <property type="evidence" value="ECO:0007669"/>
    <property type="project" value="UniProtKB-KW"/>
</dbReference>
<feature type="binding site" evidence="22">
    <location>
        <begin position="351"/>
        <end position="354"/>
    </location>
    <ligand>
        <name>GTP</name>
        <dbReference type="ChEBI" id="CHEBI:37565"/>
    </ligand>
</feature>
<comment type="function">
    <text evidence="19">Guanine nucleotide-binding proteins (G proteins) are involved as modulators or transducers in various transmembrane signaling systems. The G(i) proteins are involved in hormonal regulation of adenylate cyclase: they inhibit the cyclase in response to beta-adrenergic stimuli. May play a role in cell division.</text>
</comment>
<keyword evidence="15" id="KW-0206">Cytoskeleton</keyword>
<feature type="binding site" evidence="23">
    <location>
        <position position="263"/>
    </location>
    <ligand>
        <name>Mg(2+)</name>
        <dbReference type="ChEBI" id="CHEBI:18420"/>
    </ligand>
</feature>
<dbReference type="PROSITE" id="PS51882">
    <property type="entry name" value="G_ALPHA"/>
    <property type="match status" value="1"/>
</dbReference>
<keyword evidence="5" id="KW-1003">Cell membrane</keyword>
<dbReference type="SUPFAM" id="SSF47895">
    <property type="entry name" value="Transducin (alpha subunit), insertion domain"/>
    <property type="match status" value="1"/>
</dbReference>
<dbReference type="Pfam" id="PF00503">
    <property type="entry name" value="G-alpha"/>
    <property type="match status" value="1"/>
</dbReference>
<keyword evidence="7" id="KW-0132">Cell division</keyword>
<dbReference type="GO" id="GO:0051301">
    <property type="term" value="P:cell division"/>
    <property type="evidence" value="ECO:0007669"/>
    <property type="project" value="UniProtKB-KW"/>
</dbReference>
<evidence type="ECO:0000256" key="12">
    <source>
        <dbReference type="ARBA" id="ARBA00023134"/>
    </source>
</evidence>
<protein>
    <recommendedName>
        <fullName evidence="20">Guanine nucleotide-binding protein G(i) subunit alpha-2</fullName>
    </recommendedName>
    <alternativeName>
        <fullName evidence="21">Adenylate cyclase-inhibiting G alpha protein</fullName>
    </alternativeName>
</protein>
<comment type="similarity">
    <text evidence="4">Belongs to the G-alpha family. G(i/o/t/z) subfamily.</text>
</comment>
<dbReference type="GO" id="GO:0005525">
    <property type="term" value="F:GTP binding"/>
    <property type="evidence" value="ECO:0007669"/>
    <property type="project" value="UniProtKB-KW"/>
</dbReference>
<evidence type="ECO:0000256" key="13">
    <source>
        <dbReference type="ARBA" id="ARBA00023136"/>
    </source>
</evidence>
<evidence type="ECO:0000256" key="16">
    <source>
        <dbReference type="ARBA" id="ARBA00023224"/>
    </source>
</evidence>
<evidence type="ECO:0000256" key="7">
    <source>
        <dbReference type="ARBA" id="ARBA00022618"/>
    </source>
</evidence>
<evidence type="ECO:0000256" key="3">
    <source>
        <dbReference type="ARBA" id="ARBA00004635"/>
    </source>
</evidence>
<evidence type="ECO:0000256" key="4">
    <source>
        <dbReference type="ARBA" id="ARBA00006628"/>
    </source>
</evidence>
<feature type="compositionally biased region" description="Gly residues" evidence="24">
    <location>
        <begin position="59"/>
        <end position="70"/>
    </location>
</feature>
<keyword evidence="14" id="KW-0564">Palmitate</keyword>
<dbReference type="InterPro" id="IPR001019">
    <property type="entry name" value="Gprotein_alpha_su"/>
</dbReference>
<evidence type="ECO:0000256" key="24">
    <source>
        <dbReference type="SAM" id="MobiDB-lite"/>
    </source>
</evidence>
<name>A0A8B9YL54_BOSMU</name>
<evidence type="ECO:0000256" key="23">
    <source>
        <dbReference type="PIRSR" id="PIRSR601019-2"/>
    </source>
</evidence>
<feature type="binding site" evidence="23">
    <location>
        <position position="128"/>
    </location>
    <ligand>
        <name>Mg(2+)</name>
        <dbReference type="ChEBI" id="CHEBI:18420"/>
    </ligand>
</feature>
<keyword evidence="12 22" id="KW-0342">GTP-binding</keyword>
<comment type="subcellular location">
    <subcellularLocation>
        <location evidence="1">Cell membrane</location>
    </subcellularLocation>
    <subcellularLocation>
        <location evidence="2">Cytoplasm</location>
        <location evidence="2">Cytoskeleton</location>
        <location evidence="2">Microtubule organizing center</location>
        <location evidence="2">Centrosome</location>
    </subcellularLocation>
    <subcellularLocation>
        <location evidence="3">Membrane</location>
        <topology evidence="3">Lipid-anchor</topology>
    </subcellularLocation>
</comment>
<evidence type="ECO:0000256" key="18">
    <source>
        <dbReference type="ARBA" id="ARBA00023306"/>
    </source>
</evidence>
<evidence type="ECO:0000256" key="14">
    <source>
        <dbReference type="ARBA" id="ARBA00023139"/>
    </source>
</evidence>
<feature type="binding site" evidence="22">
    <location>
        <begin position="282"/>
        <end position="286"/>
    </location>
    <ligand>
        <name>GTP</name>
        <dbReference type="ChEBI" id="CHEBI:37565"/>
    </ligand>
</feature>
<evidence type="ECO:0000256" key="9">
    <source>
        <dbReference type="ARBA" id="ARBA00022723"/>
    </source>
</evidence>
<dbReference type="Proteomes" id="UP000694520">
    <property type="component" value="Chromosome 22"/>
</dbReference>
<dbReference type="AlphaFoldDB" id="A0A8B9YL54"/>
<dbReference type="Ensembl" id="ENSBGRT00000044180.1">
    <property type="protein sequence ID" value="ENSBGRP00000038145.1"/>
    <property type="gene ID" value="ENSBGRG00000023805.1"/>
</dbReference>
<organism evidence="25 26">
    <name type="scientific">Bos mutus grunniens</name>
    <name type="common">Wild yak</name>
    <name type="synonym">Bos grunniens</name>
    <dbReference type="NCBI Taxonomy" id="30521"/>
    <lineage>
        <taxon>Eukaryota</taxon>
        <taxon>Metazoa</taxon>
        <taxon>Chordata</taxon>
        <taxon>Craniata</taxon>
        <taxon>Vertebrata</taxon>
        <taxon>Euteleostomi</taxon>
        <taxon>Mammalia</taxon>
        <taxon>Eutheria</taxon>
        <taxon>Laurasiatheria</taxon>
        <taxon>Artiodactyla</taxon>
        <taxon>Ruminantia</taxon>
        <taxon>Pecora</taxon>
        <taxon>Bovidae</taxon>
        <taxon>Bovinae</taxon>
        <taxon>Bos</taxon>
    </lineage>
</organism>
<dbReference type="PRINTS" id="PR00318">
    <property type="entry name" value="GPROTEINA"/>
</dbReference>
<evidence type="ECO:0000256" key="5">
    <source>
        <dbReference type="ARBA" id="ARBA00022475"/>
    </source>
</evidence>
<dbReference type="GO" id="GO:0005834">
    <property type="term" value="C:heterotrimeric G-protein complex"/>
    <property type="evidence" value="ECO:0007669"/>
    <property type="project" value="TreeGrafter"/>
</dbReference>
<accession>A0A8B9YL54</accession>
<dbReference type="FunFam" id="3.40.50.300:FF:003559">
    <property type="entry name" value="Guanine nucleotide-binding protein G(i) subunit alpha-1"/>
    <property type="match status" value="1"/>
</dbReference>
<dbReference type="GO" id="GO:0001973">
    <property type="term" value="P:G protein-coupled adenosine receptor signaling pathway"/>
    <property type="evidence" value="ECO:0007669"/>
    <property type="project" value="TreeGrafter"/>
</dbReference>
<evidence type="ECO:0000256" key="1">
    <source>
        <dbReference type="ARBA" id="ARBA00004236"/>
    </source>
</evidence>
<dbReference type="GO" id="GO:0001664">
    <property type="term" value="F:G protein-coupled receptor binding"/>
    <property type="evidence" value="ECO:0007669"/>
    <property type="project" value="TreeGrafter"/>
</dbReference>
<proteinExistence type="inferred from homology"/>
<evidence type="ECO:0000256" key="6">
    <source>
        <dbReference type="ARBA" id="ARBA00022490"/>
    </source>
</evidence>
<dbReference type="PANTHER" id="PTHR10218">
    <property type="entry name" value="GTP-BINDING PROTEIN ALPHA SUBUNIT"/>
    <property type="match status" value="1"/>
</dbReference>
<reference evidence="25" key="2">
    <citation type="submission" date="2025-08" db="UniProtKB">
        <authorList>
            <consortium name="Ensembl"/>
        </authorList>
    </citation>
    <scope>IDENTIFICATION</scope>
</reference>
<evidence type="ECO:0000256" key="11">
    <source>
        <dbReference type="ARBA" id="ARBA00022842"/>
    </source>
</evidence>
<feature type="binding site" evidence="22">
    <location>
        <begin position="232"/>
        <end position="233"/>
    </location>
    <ligand>
        <name>GTP</name>
        <dbReference type="ChEBI" id="CHEBI:37565"/>
    </ligand>
</feature>
<dbReference type="GO" id="GO:0031683">
    <property type="term" value="F:G-protein beta/gamma-subunit complex binding"/>
    <property type="evidence" value="ECO:0007669"/>
    <property type="project" value="InterPro"/>
</dbReference>
<keyword evidence="13" id="KW-0472">Membrane</keyword>
<evidence type="ECO:0000256" key="15">
    <source>
        <dbReference type="ARBA" id="ARBA00023212"/>
    </source>
</evidence>
<dbReference type="PANTHER" id="PTHR10218:SF73">
    <property type="entry name" value="GUANINE NUCLEOTIDE-BINDING PROTEIN G(I) SUBUNIT ALPHA-2"/>
    <property type="match status" value="1"/>
</dbReference>
<sequence length="414" mass="46434">MAPPPALPRPSPRLDSLRPRPRPALPSVRGGLEGTARRRSELPTRELPVEGRRRERSGVGRGRAGPGPCGGRAAAGPADGGMGCTVSAEDKAAAERSKMIDKNLREDGEKAAREVKLLLLGAGESGKSTIVKQMKIIHEDGYSEEECRQYRAVVYSNTIQSIMAIVKAMGNLQIDFADPSRADDARQLFALSCTAEEQGVLPEDLSGVIRRLWADHGVQACFGRSREYQLNDSAAYYLNDLERIAQSDYIPTQQDVLRTRVKTTGIVETHFTFKDLHFKMFDVGGQRSERKKWIHCFEGVTAIIFCVALSAYDLVLAEDEEMNRMHESMKLFDSICNNKWFTDTSIILFLNKKDLFEEKIIHSPLTICFPEYTGANKYDEAASYIQSKFEDLNKRKDTKEIYRTSVRHDTRACS</sequence>
<reference evidence="25" key="1">
    <citation type="submission" date="2019-05" db="EMBL/GenBank/DDBJ databases">
        <authorList>
            <person name="Zhang S."/>
            <person name="Liu J."/>
        </authorList>
    </citation>
    <scope>NUCLEOTIDE SEQUENCE [LARGE SCALE GENOMIC DNA]</scope>
</reference>
<dbReference type="Gene3D" id="1.10.400.10">
    <property type="entry name" value="GI Alpha 1, domain 2-like"/>
    <property type="match status" value="1"/>
</dbReference>
<evidence type="ECO:0000256" key="17">
    <source>
        <dbReference type="ARBA" id="ARBA00023288"/>
    </source>
</evidence>
<dbReference type="InterPro" id="IPR027417">
    <property type="entry name" value="P-loop_NTPase"/>
</dbReference>
<dbReference type="GeneTree" id="ENSGT00940000155125"/>
<keyword evidence="16" id="KW-0807">Transducer</keyword>
<dbReference type="InterPro" id="IPR011025">
    <property type="entry name" value="GproteinA_insert"/>
</dbReference>
<evidence type="ECO:0000256" key="20">
    <source>
        <dbReference type="ARBA" id="ARBA00039891"/>
    </source>
</evidence>
<dbReference type="FunFam" id="3.40.50.300:FF:002487">
    <property type="entry name" value="Guanine nucleotide-binding protein G(i) subunit alpha-1"/>
    <property type="match status" value="1"/>
</dbReference>
<feature type="region of interest" description="Disordered" evidence="24">
    <location>
        <begin position="1"/>
        <end position="82"/>
    </location>
</feature>
<evidence type="ECO:0000256" key="8">
    <source>
        <dbReference type="ARBA" id="ARBA00022707"/>
    </source>
</evidence>
<evidence type="ECO:0000256" key="2">
    <source>
        <dbReference type="ARBA" id="ARBA00004300"/>
    </source>
</evidence>
<keyword evidence="26" id="KW-1185">Reference proteome</keyword>
<reference evidence="25" key="3">
    <citation type="submission" date="2025-09" db="UniProtKB">
        <authorList>
            <consortium name="Ensembl"/>
        </authorList>
    </citation>
    <scope>IDENTIFICATION</scope>
</reference>
<dbReference type="InterPro" id="IPR001408">
    <property type="entry name" value="Gprotein_alpha_I"/>
</dbReference>
<gene>
    <name evidence="25" type="primary">GNAI2</name>
</gene>
<evidence type="ECO:0000256" key="19">
    <source>
        <dbReference type="ARBA" id="ARBA00037181"/>
    </source>
</evidence>
<dbReference type="GO" id="GO:0007214">
    <property type="term" value="P:gamma-aminobutyric acid signaling pathway"/>
    <property type="evidence" value="ECO:0007669"/>
    <property type="project" value="TreeGrafter"/>
</dbReference>
<evidence type="ECO:0000313" key="26">
    <source>
        <dbReference type="Proteomes" id="UP000694520"/>
    </source>
</evidence>
<keyword evidence="11 23" id="KW-0460">Magnesium</keyword>
<dbReference type="Gene3D" id="3.40.50.300">
    <property type="entry name" value="P-loop containing nucleotide triphosphate hydrolases"/>
    <property type="match status" value="1"/>
</dbReference>
<dbReference type="CDD" id="cd00066">
    <property type="entry name" value="G-alpha"/>
    <property type="match status" value="1"/>
</dbReference>